<evidence type="ECO:0000259" key="1">
    <source>
        <dbReference type="PROSITE" id="PS50995"/>
    </source>
</evidence>
<dbReference type="GO" id="GO:0003700">
    <property type="term" value="F:DNA-binding transcription factor activity"/>
    <property type="evidence" value="ECO:0007669"/>
    <property type="project" value="InterPro"/>
</dbReference>
<dbReference type="SUPFAM" id="SSF46785">
    <property type="entry name" value="Winged helix' DNA-binding domain"/>
    <property type="match status" value="1"/>
</dbReference>
<dbReference type="AlphaFoldDB" id="A0A1H5ZM38"/>
<dbReference type="InterPro" id="IPR039422">
    <property type="entry name" value="MarR/SlyA-like"/>
</dbReference>
<proteinExistence type="predicted"/>
<dbReference type="InterPro" id="IPR000835">
    <property type="entry name" value="HTH_MarR-typ"/>
</dbReference>
<protein>
    <submittedName>
        <fullName evidence="2">DNA-binding transcriptional regulator, MarR family</fullName>
    </submittedName>
</protein>
<dbReference type="InterPro" id="IPR036390">
    <property type="entry name" value="WH_DNA-bd_sf"/>
</dbReference>
<dbReference type="Proteomes" id="UP000236737">
    <property type="component" value="Unassembled WGS sequence"/>
</dbReference>
<dbReference type="Gene3D" id="1.10.10.10">
    <property type="entry name" value="Winged helix-like DNA-binding domain superfamily/Winged helix DNA-binding domain"/>
    <property type="match status" value="1"/>
</dbReference>
<organism evidence="2 3">
    <name type="scientific">Flavobacterium urumqiense</name>
    <dbReference type="NCBI Taxonomy" id="935224"/>
    <lineage>
        <taxon>Bacteria</taxon>
        <taxon>Pseudomonadati</taxon>
        <taxon>Bacteroidota</taxon>
        <taxon>Flavobacteriia</taxon>
        <taxon>Flavobacteriales</taxon>
        <taxon>Flavobacteriaceae</taxon>
        <taxon>Flavobacterium</taxon>
    </lineage>
</organism>
<dbReference type="Pfam" id="PF01047">
    <property type="entry name" value="MarR"/>
    <property type="match status" value="1"/>
</dbReference>
<reference evidence="3" key="1">
    <citation type="submission" date="2016-10" db="EMBL/GenBank/DDBJ databases">
        <authorList>
            <person name="Varghese N."/>
            <person name="Submissions S."/>
        </authorList>
    </citation>
    <scope>NUCLEOTIDE SEQUENCE [LARGE SCALE GENOMIC DNA]</scope>
    <source>
        <strain evidence="3">CGMCC 1.9230</strain>
    </source>
</reference>
<dbReference type="OrthoDB" id="763883at2"/>
<sequence length="151" mass="17517">MKIEDEIKSTIALDISKKIILNVLYTQNVIIDNFNDILKPYDISGEQYNVLRILRGQKGSPANMFVIQERMLARTSNTTRLVDKLLLKNLVTRNVCPENRRKIEVLITQKGLDVLNELDPKVIEHEEFFSNNLSSQEAEQLNSLLEKYRNK</sequence>
<evidence type="ECO:0000313" key="3">
    <source>
        <dbReference type="Proteomes" id="UP000236737"/>
    </source>
</evidence>
<dbReference type="SMART" id="SM00347">
    <property type="entry name" value="HTH_MARR"/>
    <property type="match status" value="1"/>
</dbReference>
<keyword evidence="2" id="KW-0238">DNA-binding</keyword>
<keyword evidence="3" id="KW-1185">Reference proteome</keyword>
<dbReference type="GO" id="GO:0006950">
    <property type="term" value="P:response to stress"/>
    <property type="evidence" value="ECO:0007669"/>
    <property type="project" value="TreeGrafter"/>
</dbReference>
<dbReference type="PANTHER" id="PTHR33164:SF43">
    <property type="entry name" value="HTH-TYPE TRANSCRIPTIONAL REPRESSOR YETL"/>
    <property type="match status" value="1"/>
</dbReference>
<dbReference type="EMBL" id="FNVP01000011">
    <property type="protein sequence ID" value="SEG37489.1"/>
    <property type="molecule type" value="Genomic_DNA"/>
</dbReference>
<accession>A0A1H5ZM38</accession>
<dbReference type="RefSeq" id="WP_104000503.1">
    <property type="nucleotide sequence ID" value="NZ_FNVP01000011.1"/>
</dbReference>
<dbReference type="PROSITE" id="PS50995">
    <property type="entry name" value="HTH_MARR_2"/>
    <property type="match status" value="1"/>
</dbReference>
<feature type="domain" description="HTH marR-type" evidence="1">
    <location>
        <begin position="1"/>
        <end position="150"/>
    </location>
</feature>
<name>A0A1H5ZM38_9FLAO</name>
<dbReference type="InterPro" id="IPR036388">
    <property type="entry name" value="WH-like_DNA-bd_sf"/>
</dbReference>
<gene>
    <name evidence="2" type="ORF">SAMN04488130_11111</name>
</gene>
<dbReference type="GO" id="GO:0003677">
    <property type="term" value="F:DNA binding"/>
    <property type="evidence" value="ECO:0007669"/>
    <property type="project" value="UniProtKB-KW"/>
</dbReference>
<dbReference type="PANTHER" id="PTHR33164">
    <property type="entry name" value="TRANSCRIPTIONAL REGULATOR, MARR FAMILY"/>
    <property type="match status" value="1"/>
</dbReference>
<evidence type="ECO:0000313" key="2">
    <source>
        <dbReference type="EMBL" id="SEG37489.1"/>
    </source>
</evidence>
<dbReference type="PRINTS" id="PR00598">
    <property type="entry name" value="HTHMARR"/>
</dbReference>